<keyword evidence="7" id="KW-0479">Metal-binding</keyword>
<proteinExistence type="inferred from homology"/>
<dbReference type="EMBL" id="MFAQ01000043">
    <property type="protein sequence ID" value="OGD81492.1"/>
    <property type="molecule type" value="Genomic_DNA"/>
</dbReference>
<accession>A0A1F5FPK8</accession>
<dbReference type="PROSITE" id="PS01143">
    <property type="entry name" value="RIBOSOMAL_L31"/>
    <property type="match status" value="1"/>
</dbReference>
<evidence type="ECO:0000256" key="5">
    <source>
        <dbReference type="ARBA" id="ARBA00023274"/>
    </source>
</evidence>
<keyword evidence="4 7" id="KW-0689">Ribosomal protein</keyword>
<keyword evidence="2 7" id="KW-0699">rRNA-binding</keyword>
<evidence type="ECO:0000313" key="8">
    <source>
        <dbReference type="EMBL" id="OGD81492.1"/>
    </source>
</evidence>
<dbReference type="GO" id="GO:0019843">
    <property type="term" value="F:rRNA binding"/>
    <property type="evidence" value="ECO:0007669"/>
    <property type="project" value="UniProtKB-KW"/>
</dbReference>
<name>A0A1F5FPK8_9BACT</name>
<dbReference type="GO" id="GO:0006412">
    <property type="term" value="P:translation"/>
    <property type="evidence" value="ECO:0007669"/>
    <property type="project" value="UniProtKB-UniRule"/>
</dbReference>
<comment type="cofactor">
    <cofactor evidence="7">
        <name>Zn(2+)</name>
        <dbReference type="ChEBI" id="CHEBI:29105"/>
    </cofactor>
    <text evidence="7">Binds 1 zinc ion per subunit.</text>
</comment>
<feature type="binding site" evidence="7">
    <location>
        <position position="16"/>
    </location>
    <ligand>
        <name>Zn(2+)</name>
        <dbReference type="ChEBI" id="CHEBI:29105"/>
    </ligand>
</feature>
<keyword evidence="7" id="KW-0862">Zinc</keyword>
<dbReference type="PANTHER" id="PTHR33280:SF1">
    <property type="entry name" value="LARGE RIBOSOMAL SUBUNIT PROTEIN BL31C"/>
    <property type="match status" value="1"/>
</dbReference>
<evidence type="ECO:0000256" key="1">
    <source>
        <dbReference type="ARBA" id="ARBA00009296"/>
    </source>
</evidence>
<evidence type="ECO:0000256" key="3">
    <source>
        <dbReference type="ARBA" id="ARBA00022884"/>
    </source>
</evidence>
<evidence type="ECO:0000256" key="2">
    <source>
        <dbReference type="ARBA" id="ARBA00022730"/>
    </source>
</evidence>
<sequence>MKQNTHPQYEPMTVTCACGNSFVVGGSKKTMHVDVCDKCHPFFTGTQKFVDAMGRVDKFMAKRAAAAGYVKKAKNKTESDKTPVSLKEMLETQKKNLKAEAATESVAVTE</sequence>
<protein>
    <recommendedName>
        <fullName evidence="6 7">Large ribosomal subunit protein bL31</fullName>
    </recommendedName>
</protein>
<keyword evidence="3 7" id="KW-0694">RNA-binding</keyword>
<dbReference type="GO" id="GO:0003735">
    <property type="term" value="F:structural constituent of ribosome"/>
    <property type="evidence" value="ECO:0007669"/>
    <property type="project" value="InterPro"/>
</dbReference>
<dbReference type="InterPro" id="IPR002150">
    <property type="entry name" value="Ribosomal_bL31"/>
</dbReference>
<reference evidence="8 9" key="1">
    <citation type="journal article" date="2016" name="Nat. Commun.">
        <title>Thousands of microbial genomes shed light on interconnected biogeochemical processes in an aquifer system.</title>
        <authorList>
            <person name="Anantharaman K."/>
            <person name="Brown C.T."/>
            <person name="Hug L.A."/>
            <person name="Sharon I."/>
            <person name="Castelle C.J."/>
            <person name="Probst A.J."/>
            <person name="Thomas B.C."/>
            <person name="Singh A."/>
            <person name="Wilkins M.J."/>
            <person name="Karaoz U."/>
            <person name="Brodie E.L."/>
            <person name="Williams K.H."/>
            <person name="Hubbard S.S."/>
            <person name="Banfield J.F."/>
        </authorList>
    </citation>
    <scope>NUCLEOTIDE SEQUENCE [LARGE SCALE GENOMIC DNA]</scope>
</reference>
<dbReference type="AlphaFoldDB" id="A0A1F5FPK8"/>
<dbReference type="GO" id="GO:0005840">
    <property type="term" value="C:ribosome"/>
    <property type="evidence" value="ECO:0007669"/>
    <property type="project" value="UniProtKB-KW"/>
</dbReference>
<feature type="binding site" evidence="7">
    <location>
        <position position="18"/>
    </location>
    <ligand>
        <name>Zn(2+)</name>
        <dbReference type="ChEBI" id="CHEBI:29105"/>
    </ligand>
</feature>
<comment type="similarity">
    <text evidence="1 7">Belongs to the bacterial ribosomal protein bL31 family. Type A subfamily.</text>
</comment>
<dbReference type="InterPro" id="IPR042105">
    <property type="entry name" value="Ribosomal_bL31_sf"/>
</dbReference>
<dbReference type="Proteomes" id="UP000179237">
    <property type="component" value="Unassembled WGS sequence"/>
</dbReference>
<dbReference type="SUPFAM" id="SSF143800">
    <property type="entry name" value="L28p-like"/>
    <property type="match status" value="1"/>
</dbReference>
<dbReference type="InterPro" id="IPR027491">
    <property type="entry name" value="Ribosomal_bL31_A"/>
</dbReference>
<evidence type="ECO:0000256" key="7">
    <source>
        <dbReference type="HAMAP-Rule" id="MF_00501"/>
    </source>
</evidence>
<evidence type="ECO:0000256" key="4">
    <source>
        <dbReference type="ARBA" id="ARBA00022980"/>
    </source>
</evidence>
<dbReference type="Gene3D" id="4.10.830.30">
    <property type="entry name" value="Ribosomal protein L31"/>
    <property type="match status" value="1"/>
</dbReference>
<dbReference type="NCBIfam" id="TIGR00105">
    <property type="entry name" value="L31"/>
    <property type="match status" value="1"/>
</dbReference>
<dbReference type="PRINTS" id="PR01249">
    <property type="entry name" value="RIBOSOMALL31"/>
</dbReference>
<dbReference type="GO" id="GO:1990904">
    <property type="term" value="C:ribonucleoprotein complex"/>
    <property type="evidence" value="ECO:0007669"/>
    <property type="project" value="UniProtKB-KW"/>
</dbReference>
<comment type="caution">
    <text evidence="8">The sequence shown here is derived from an EMBL/GenBank/DDBJ whole genome shotgun (WGS) entry which is preliminary data.</text>
</comment>
<comment type="function">
    <text evidence="7">Binds the 23S rRNA.</text>
</comment>
<evidence type="ECO:0000256" key="6">
    <source>
        <dbReference type="ARBA" id="ARBA00035687"/>
    </source>
</evidence>
<organism evidence="8 9">
    <name type="scientific">Candidatus Collierbacteria bacterium RIFOXYD1_FULL_40_9</name>
    <dbReference type="NCBI Taxonomy" id="1817731"/>
    <lineage>
        <taxon>Bacteria</taxon>
        <taxon>Candidatus Collieribacteriota</taxon>
    </lineage>
</organism>
<gene>
    <name evidence="7" type="primary">rpmE</name>
    <name evidence="8" type="ORF">A2572_02580</name>
</gene>
<feature type="binding site" evidence="7">
    <location>
        <position position="39"/>
    </location>
    <ligand>
        <name>Zn(2+)</name>
        <dbReference type="ChEBI" id="CHEBI:29105"/>
    </ligand>
</feature>
<dbReference type="InterPro" id="IPR034704">
    <property type="entry name" value="Ribosomal_bL28/bL31-like_sf"/>
</dbReference>
<dbReference type="HAMAP" id="MF_00501">
    <property type="entry name" value="Ribosomal_bL31_1"/>
    <property type="match status" value="1"/>
</dbReference>
<feature type="binding site" evidence="7">
    <location>
        <position position="36"/>
    </location>
    <ligand>
        <name>Zn(2+)</name>
        <dbReference type="ChEBI" id="CHEBI:29105"/>
    </ligand>
</feature>
<dbReference type="GO" id="GO:0046872">
    <property type="term" value="F:metal ion binding"/>
    <property type="evidence" value="ECO:0007669"/>
    <property type="project" value="UniProtKB-KW"/>
</dbReference>
<keyword evidence="5 7" id="KW-0687">Ribonucleoprotein</keyword>
<dbReference type="NCBIfam" id="NF000612">
    <property type="entry name" value="PRK00019.1"/>
    <property type="match status" value="1"/>
</dbReference>
<dbReference type="PANTHER" id="PTHR33280">
    <property type="entry name" value="50S RIBOSOMAL PROTEIN L31, CHLOROPLASTIC"/>
    <property type="match status" value="1"/>
</dbReference>
<comment type="subunit">
    <text evidence="7">Part of the 50S ribosomal subunit.</text>
</comment>
<evidence type="ECO:0000313" key="9">
    <source>
        <dbReference type="Proteomes" id="UP000179237"/>
    </source>
</evidence>
<dbReference type="Pfam" id="PF01197">
    <property type="entry name" value="Ribosomal_L31"/>
    <property type="match status" value="1"/>
</dbReference>